<keyword evidence="1" id="KW-0175">Coiled coil</keyword>
<dbReference type="InterPro" id="IPR008906">
    <property type="entry name" value="HATC_C_dom"/>
</dbReference>
<evidence type="ECO:0000313" key="5">
    <source>
        <dbReference type="RefSeq" id="XP_052130036.1"/>
    </source>
</evidence>
<protein>
    <submittedName>
        <fullName evidence="5">Uncharacterized protein LOC127751082</fullName>
    </submittedName>
</protein>
<feature type="compositionally biased region" description="Low complexity" evidence="2">
    <location>
        <begin position="86"/>
        <end position="105"/>
    </location>
</feature>
<dbReference type="GO" id="GO:0046983">
    <property type="term" value="F:protein dimerization activity"/>
    <property type="evidence" value="ECO:0007669"/>
    <property type="project" value="InterPro"/>
</dbReference>
<dbReference type="PANTHER" id="PTHR45749">
    <property type="match status" value="1"/>
</dbReference>
<dbReference type="AlphaFoldDB" id="A0A9C6X687"/>
<sequence>MLYHHIFNKTQPVSDYLQSPQLDHVQAGRLVTGLIPAVSSISLDNVLEKASHLAESCNKELEELSEDSDFLKNYSPVTARVKTGCSSSSTSTASAGTSRSRRVSVVPVRHGERAVDEMRQLAENAPSPNHMLKVHTLLPVMDRCLSELRHRFNEESLTLFKSCSFLSPQRFAEIKENGVPSGALDHLCKLAGAESAVVIQELLAFSQSYETLQKTIQADFIQRESEDFDYQDSDGEDATEASESEAESGFTGSANTTSSSSTATGSQSACKGCLRCPYRILRKHGLYSSAFKELAKVYQVALTLPCTQVTCERCFSRLKIIKNRLRNRMEEDLLRFCMIISVERELVDTLDMTDIVNRYAKSSEELRRHLIEH</sequence>
<dbReference type="Pfam" id="PF05699">
    <property type="entry name" value="Dimer_Tnp_hAT"/>
    <property type="match status" value="1"/>
</dbReference>
<dbReference type="OrthoDB" id="6759016at2759"/>
<feature type="coiled-coil region" evidence="1">
    <location>
        <begin position="47"/>
        <end position="74"/>
    </location>
</feature>
<feature type="region of interest" description="Disordered" evidence="2">
    <location>
        <begin position="81"/>
        <end position="105"/>
    </location>
</feature>
<dbReference type="KEGG" id="foc:127751082"/>
<proteinExistence type="predicted"/>
<evidence type="ECO:0000256" key="2">
    <source>
        <dbReference type="SAM" id="MobiDB-lite"/>
    </source>
</evidence>
<feature type="compositionally biased region" description="Acidic residues" evidence="2">
    <location>
        <begin position="230"/>
        <end position="246"/>
    </location>
</feature>
<keyword evidence="4" id="KW-1185">Reference proteome</keyword>
<gene>
    <name evidence="5" type="primary">LOC127751082</name>
</gene>
<dbReference type="PANTHER" id="PTHR45749:SF37">
    <property type="entry name" value="OS05G0311600 PROTEIN"/>
    <property type="match status" value="1"/>
</dbReference>
<reference evidence="5" key="1">
    <citation type="submission" date="2025-08" db="UniProtKB">
        <authorList>
            <consortium name="RefSeq"/>
        </authorList>
    </citation>
    <scope>IDENTIFICATION</scope>
    <source>
        <tissue evidence="5">Whole organism</tissue>
    </source>
</reference>
<evidence type="ECO:0000259" key="3">
    <source>
        <dbReference type="Pfam" id="PF05699"/>
    </source>
</evidence>
<dbReference type="RefSeq" id="XP_052130036.1">
    <property type="nucleotide sequence ID" value="XM_052274076.1"/>
</dbReference>
<dbReference type="Proteomes" id="UP000504606">
    <property type="component" value="Unplaced"/>
</dbReference>
<accession>A0A9C6X687</accession>
<evidence type="ECO:0000256" key="1">
    <source>
        <dbReference type="SAM" id="Coils"/>
    </source>
</evidence>
<feature type="region of interest" description="Disordered" evidence="2">
    <location>
        <begin position="230"/>
        <end position="269"/>
    </location>
</feature>
<feature type="domain" description="HAT C-terminal dimerisation" evidence="3">
    <location>
        <begin position="287"/>
        <end position="344"/>
    </location>
</feature>
<dbReference type="SUPFAM" id="SSF53098">
    <property type="entry name" value="Ribonuclease H-like"/>
    <property type="match status" value="1"/>
</dbReference>
<feature type="compositionally biased region" description="Low complexity" evidence="2">
    <location>
        <begin position="247"/>
        <end position="269"/>
    </location>
</feature>
<organism evidence="4 5">
    <name type="scientific">Frankliniella occidentalis</name>
    <name type="common">Western flower thrips</name>
    <name type="synonym">Euthrips occidentalis</name>
    <dbReference type="NCBI Taxonomy" id="133901"/>
    <lineage>
        <taxon>Eukaryota</taxon>
        <taxon>Metazoa</taxon>
        <taxon>Ecdysozoa</taxon>
        <taxon>Arthropoda</taxon>
        <taxon>Hexapoda</taxon>
        <taxon>Insecta</taxon>
        <taxon>Pterygota</taxon>
        <taxon>Neoptera</taxon>
        <taxon>Paraneoptera</taxon>
        <taxon>Thysanoptera</taxon>
        <taxon>Terebrantia</taxon>
        <taxon>Thripoidea</taxon>
        <taxon>Thripidae</taxon>
        <taxon>Frankliniella</taxon>
    </lineage>
</organism>
<name>A0A9C6X687_FRAOC</name>
<evidence type="ECO:0000313" key="4">
    <source>
        <dbReference type="Proteomes" id="UP000504606"/>
    </source>
</evidence>
<dbReference type="InterPro" id="IPR012337">
    <property type="entry name" value="RNaseH-like_sf"/>
</dbReference>
<dbReference type="GeneID" id="127751082"/>